<dbReference type="FunFam" id="3.40.50.300:FF:002284">
    <property type="entry name" value="Rab family GTPase"/>
    <property type="match status" value="1"/>
</dbReference>
<dbReference type="AlphaFoldDB" id="A0A8U0WQ15"/>
<evidence type="ECO:0000313" key="4">
    <source>
        <dbReference type="Proteomes" id="UP000001926"/>
    </source>
</evidence>
<dbReference type="GO" id="GO:0003924">
    <property type="term" value="F:GTPase activity"/>
    <property type="evidence" value="ECO:0000318"/>
    <property type="project" value="GO_Central"/>
</dbReference>
<comment type="similarity">
    <text evidence="1">Belongs to the small GTPase superfamily. Rab family.</text>
</comment>
<dbReference type="RefSeq" id="XP_652702.1">
    <property type="nucleotide sequence ID" value="XM_647610.1"/>
</dbReference>
<dbReference type="PRINTS" id="PR00449">
    <property type="entry name" value="RASTRNSFRMNG"/>
</dbReference>
<dbReference type="InterPro" id="IPR050209">
    <property type="entry name" value="Rab_GTPases_membrane_traffic"/>
</dbReference>
<dbReference type="KEGG" id="ehi:EHI_048250"/>
<dbReference type="Proteomes" id="UP000001926">
    <property type="component" value="Partially assembled WGS sequence"/>
</dbReference>
<dbReference type="Gene3D" id="3.40.50.300">
    <property type="entry name" value="P-loop containing nucleotide triphosphate hydrolases"/>
    <property type="match status" value="1"/>
</dbReference>
<dbReference type="SMART" id="SM00177">
    <property type="entry name" value="ARF"/>
    <property type="match status" value="1"/>
</dbReference>
<dbReference type="SMART" id="SM00173">
    <property type="entry name" value="RAS"/>
    <property type="match status" value="1"/>
</dbReference>
<dbReference type="InterPro" id="IPR001806">
    <property type="entry name" value="Small_GTPase"/>
</dbReference>
<dbReference type="PROSITE" id="PS51420">
    <property type="entry name" value="RHO"/>
    <property type="match status" value="1"/>
</dbReference>
<dbReference type="Pfam" id="PF00071">
    <property type="entry name" value="Ras"/>
    <property type="match status" value="1"/>
</dbReference>
<sequence>MSCCSGKNESIIDITNDEPPTPLPLSEQLSKGIKVVVLGEMGTGKTCILHRWISNEFVRQTATVGCAFSSKTVTYNKRIIKYELWDAAGQERYRSLSSIYYRNATVALLVYDITKRETFNAVTDWVAELKSNTTNDIMILIVGNKDDLQEEREVNQNSVNDFINSSNSNIIGNLECSAKTGNNINQIFDIISEKLLELCNE</sequence>
<dbReference type="NCBIfam" id="TIGR00231">
    <property type="entry name" value="small_GTP"/>
    <property type="match status" value="1"/>
</dbReference>
<gene>
    <name evidence="3" type="ORF">EHI_048250</name>
</gene>
<dbReference type="GO" id="GO:0005525">
    <property type="term" value="F:GTP binding"/>
    <property type="evidence" value="ECO:0007669"/>
    <property type="project" value="InterPro"/>
</dbReference>
<organism evidence="3 4">
    <name type="scientific">Entamoeba histolytica (strain ATCC 30459 / HM-1:IMSS / ABRM)</name>
    <dbReference type="NCBI Taxonomy" id="294381"/>
    <lineage>
        <taxon>Eukaryota</taxon>
        <taxon>Amoebozoa</taxon>
        <taxon>Evosea</taxon>
        <taxon>Archamoebae</taxon>
        <taxon>Mastigamoebida</taxon>
        <taxon>Entamoebidae</taxon>
        <taxon>Entamoeba</taxon>
    </lineage>
</organism>
<dbReference type="SMART" id="SM00175">
    <property type="entry name" value="RAB"/>
    <property type="match status" value="1"/>
</dbReference>
<name>A0A8U0WQ15_ENTH1</name>
<dbReference type="PROSITE" id="PS51421">
    <property type="entry name" value="RAS"/>
    <property type="match status" value="1"/>
</dbReference>
<keyword evidence="4" id="KW-1185">Reference proteome</keyword>
<dbReference type="SMART" id="SM00174">
    <property type="entry name" value="RHO"/>
    <property type="match status" value="1"/>
</dbReference>
<dbReference type="CDD" id="cd00154">
    <property type="entry name" value="Rab"/>
    <property type="match status" value="1"/>
</dbReference>
<reference evidence="3" key="2">
    <citation type="submission" date="2007-03" db="EMBL/GenBank/DDBJ databases">
        <authorList>
            <person name="Lorenzi H."/>
            <person name="Amedeo P."/>
            <person name="Inman J."/>
            <person name="Schobel S."/>
            <person name="Caler E."/>
        </authorList>
    </citation>
    <scope>GENOME REANNOTATION</scope>
    <source>
        <strain evidence="3">HM-1:IMSS</strain>
    </source>
</reference>
<dbReference type="SMART" id="SM00176">
    <property type="entry name" value="RAN"/>
    <property type="match status" value="1"/>
</dbReference>
<dbReference type="PANTHER" id="PTHR47979">
    <property type="entry name" value="DRAB11-RELATED"/>
    <property type="match status" value="1"/>
</dbReference>
<dbReference type="InterPro" id="IPR027417">
    <property type="entry name" value="P-loop_NTPase"/>
</dbReference>
<dbReference type="GO" id="GO:0006886">
    <property type="term" value="P:intracellular protein transport"/>
    <property type="evidence" value="ECO:0000318"/>
    <property type="project" value="GO_Central"/>
</dbReference>
<accession>A0A8U0WQ15</accession>
<dbReference type="GeneID" id="3407019"/>
<evidence type="ECO:0000256" key="2">
    <source>
        <dbReference type="ARBA" id="ARBA00010142"/>
    </source>
</evidence>
<protein>
    <submittedName>
        <fullName evidence="3">Rab family GTPase</fullName>
    </submittedName>
</protein>
<dbReference type="GO" id="GO:0012505">
    <property type="term" value="C:endomembrane system"/>
    <property type="evidence" value="ECO:0000318"/>
    <property type="project" value="GO_Central"/>
</dbReference>
<proteinExistence type="inferred from homology"/>
<dbReference type="PROSITE" id="PS51419">
    <property type="entry name" value="RAB"/>
    <property type="match status" value="1"/>
</dbReference>
<dbReference type="GO" id="GO:0006897">
    <property type="term" value="P:endocytosis"/>
    <property type="evidence" value="ECO:0000318"/>
    <property type="project" value="GO_Central"/>
</dbReference>
<dbReference type="OrthoDB" id="26804at2759"/>
<dbReference type="OMA" id="IANMECS"/>
<dbReference type="HOGENOM" id="CLU_041217_10_2_1"/>
<comment type="similarity">
    <text evidence="2">Belongs to the small GTPase superfamily. Rho family.</text>
</comment>
<dbReference type="PROSITE" id="PS51417">
    <property type="entry name" value="ARF"/>
    <property type="match status" value="1"/>
</dbReference>
<evidence type="ECO:0000313" key="3">
    <source>
        <dbReference type="EMBL" id="EAL47316.1"/>
    </source>
</evidence>
<dbReference type="InterPro" id="IPR005225">
    <property type="entry name" value="Small_GTP-bd"/>
</dbReference>
<dbReference type="EMBL" id="DS571256">
    <property type="protein sequence ID" value="EAL47316.1"/>
    <property type="molecule type" value="Genomic_DNA"/>
</dbReference>
<dbReference type="SUPFAM" id="SSF52540">
    <property type="entry name" value="P-loop containing nucleoside triphosphate hydrolases"/>
    <property type="match status" value="1"/>
</dbReference>
<reference evidence="3" key="1">
    <citation type="journal article" date="2005" name="Nature">
        <title>The genome of the protist parasite Entamoeba histolytica.</title>
        <authorList>
            <person name="Loftus B."/>
            <person name="Anderson I."/>
            <person name="Davies R."/>
            <person name="Alsmark U.C."/>
            <person name="Samuelson J."/>
            <person name="Amedeo P."/>
            <person name="Roncaglia P."/>
            <person name="Berriman M."/>
            <person name="Hirt R.P."/>
            <person name="Mann B.J."/>
            <person name="Nozaki T."/>
            <person name="Suh B."/>
            <person name="Pop M."/>
            <person name="Duchene M."/>
            <person name="Ackers J."/>
            <person name="Tannich E."/>
            <person name="Leippe M."/>
            <person name="Hofer M."/>
            <person name="Bruchhaus I."/>
            <person name="Willhoeft U."/>
            <person name="Bhattacharya A."/>
            <person name="Chillingworth T."/>
            <person name="Churcher C."/>
            <person name="Hance Z."/>
            <person name="Harris B."/>
            <person name="Harris D."/>
            <person name="Jagels K."/>
            <person name="Moule S."/>
            <person name="Mungall K."/>
            <person name="Ormond D."/>
            <person name="Squares R."/>
            <person name="Whitehead S."/>
            <person name="Quail M.A."/>
            <person name="Rabbinowitsch E."/>
            <person name="Norbertczak H."/>
            <person name="Price C."/>
            <person name="Wang Z."/>
            <person name="Guillen N."/>
            <person name="Gilchrist C."/>
            <person name="Stroup S.E."/>
            <person name="Bhattacharya S."/>
            <person name="Lohia A."/>
            <person name="Foster P.G."/>
            <person name="Sicheritz-Ponten T."/>
            <person name="Weber C."/>
            <person name="Singh U."/>
            <person name="Mukherjee C."/>
            <person name="El-Sayed N.M."/>
            <person name="Petri W.A.Jr."/>
            <person name="Clark C.G."/>
            <person name="Embley T.M."/>
            <person name="Barrell B."/>
            <person name="Fraser C.M."/>
            <person name="Hall N."/>
        </authorList>
    </citation>
    <scope>NUCLEOTIDE SEQUENCE [LARGE SCALE GENOMIC DNA]</scope>
    <source>
        <strain evidence="3">HM-1:IMSS</strain>
    </source>
</reference>
<evidence type="ECO:0000256" key="1">
    <source>
        <dbReference type="ARBA" id="ARBA00006270"/>
    </source>
</evidence>